<dbReference type="GO" id="GO:0005524">
    <property type="term" value="F:ATP binding"/>
    <property type="evidence" value="ECO:0007669"/>
    <property type="project" value="UniProtKB-KW"/>
</dbReference>
<evidence type="ECO:0000256" key="5">
    <source>
        <dbReference type="ARBA" id="ARBA00022741"/>
    </source>
</evidence>
<dbReference type="InterPro" id="IPR003789">
    <property type="entry name" value="Asn/Gln_tRNA_amidoTrase-B-like"/>
</dbReference>
<keyword evidence="14" id="KW-1185">Reference proteome</keyword>
<reference evidence="13 14" key="1">
    <citation type="submission" date="2018-05" db="EMBL/GenBank/DDBJ databases">
        <title>Complete Genome Sequences of Extremely Thermoacidophilic, Metal-Mobilizing Type-Strain Members of the Archaeal Family Sulfolobaceae: Acidianus brierleyi DSM-1651T, Acidianus sulfidivorans DSM-18786T, Metallosphaera hakonensis DSM-7519T, and Metallosphaera prunae DSM-10039T.</title>
        <authorList>
            <person name="Counts J.A."/>
            <person name="Kelly R.M."/>
        </authorList>
    </citation>
    <scope>NUCLEOTIDE SEQUENCE [LARGE SCALE GENOMIC DNA]</scope>
    <source>
        <strain evidence="13 14">DSM 1651</strain>
    </source>
</reference>
<evidence type="ECO:0000259" key="12">
    <source>
        <dbReference type="SMART" id="SM00845"/>
    </source>
</evidence>
<comment type="function">
    <text evidence="8 11">Allows the formation of correctly charged Asn-tRNA(Asn) or Gln-tRNA(Gln) through the transamidation of misacylated Asp-tRNA(Asn) or Glu-tRNA(Gln) in organisms which lack either or both of asparaginyl-tRNA or glutaminyl-tRNA synthetases. The reaction takes place in the presence of glutamine and ATP through an activated phospho-Asp-tRNA(Asn) or phospho-Glu-tRNA(Gln).</text>
</comment>
<evidence type="ECO:0000256" key="11">
    <source>
        <dbReference type="HAMAP-Rule" id="MF_00121"/>
    </source>
</evidence>
<proteinExistence type="inferred from homology"/>
<dbReference type="PROSITE" id="PS01234">
    <property type="entry name" value="GATB"/>
    <property type="match status" value="1"/>
</dbReference>
<keyword evidence="5 11" id="KW-0547">Nucleotide-binding</keyword>
<evidence type="ECO:0000256" key="9">
    <source>
        <dbReference type="ARBA" id="ARBA00047380"/>
    </source>
</evidence>
<dbReference type="KEGG" id="abri:DFR85_07695"/>
<sequence>MTKIGLEVHVHLNTLKTKLFCSCPTDYIGRDPNTVVCPVCLGLPGAIPVLNQEALNKAIMVAIALNCEIAPSLLFTRKHYFYPDMAKNYQISQYDGPGSMAIAKSGKIIINNKTIRIRRINIEEDPAKTIYPTGSMLTSKYTLLDYNRSGIGLLEIVTEPDIEDHKEAKDFLEKLRSILEHLDVCDCNMEGSMRADVNISIEGGERVEVKNVGSIKDVEDAIKYEVARQKAAVTQGIQIKRETRHWDSERKVTVPTRSKESEEDYRYFPDPDLPPYPINTEYINKISKEMPELPDARIKRFIEQYGISFKEANVLVMDKALADLFENTAKLYKNYQKLANLLVNDYLRWINDKKLRIIDSKASPNNIADLLNMLDSGIVTIKIVKSILPDLILNGESPKEIISKSQLTAVKDQEYLEKVISEVIEEEKDAAIAAKNDPKVINYLVGKVMKKTGNRADPQLTNNLIRKRLGL</sequence>
<comment type="subunit">
    <text evidence="2 11">Heterotrimer of A, B and C subunits.</text>
</comment>
<dbReference type="EMBL" id="CP029289">
    <property type="protein sequence ID" value="AWR94493.1"/>
    <property type="molecule type" value="Genomic_DNA"/>
</dbReference>
<dbReference type="GO" id="GO:0070681">
    <property type="term" value="P:glutaminyl-tRNAGln biosynthesis via transamidation"/>
    <property type="evidence" value="ECO:0007669"/>
    <property type="project" value="TreeGrafter"/>
</dbReference>
<dbReference type="Gene3D" id="1.10.10.410">
    <property type="match status" value="1"/>
</dbReference>
<dbReference type="SUPFAM" id="SSF89095">
    <property type="entry name" value="GatB/YqeY motif"/>
    <property type="match status" value="1"/>
</dbReference>
<keyword evidence="7 11" id="KW-0648">Protein biosynthesis</keyword>
<dbReference type="AlphaFoldDB" id="A0A2U9IEM0"/>
<dbReference type="InterPro" id="IPR023168">
    <property type="entry name" value="GatB_Yqey_C_2"/>
</dbReference>
<evidence type="ECO:0000256" key="3">
    <source>
        <dbReference type="ARBA" id="ARBA00016923"/>
    </source>
</evidence>
<dbReference type="EC" id="6.3.5.-" evidence="11"/>
<dbReference type="Pfam" id="PF02637">
    <property type="entry name" value="GatB_Yqey"/>
    <property type="match status" value="1"/>
</dbReference>
<evidence type="ECO:0000256" key="8">
    <source>
        <dbReference type="ARBA" id="ARBA00024799"/>
    </source>
</evidence>
<dbReference type="InterPro" id="IPR014746">
    <property type="entry name" value="Gln_synth/guanido_kin_cat_dom"/>
</dbReference>
<name>A0A2U9IEM0_9CREN</name>
<dbReference type="PANTHER" id="PTHR11659">
    <property type="entry name" value="GLUTAMYL-TRNA GLN AMIDOTRANSFERASE SUBUNIT B MITOCHONDRIAL AND PROKARYOTIC PET112-RELATED"/>
    <property type="match status" value="1"/>
</dbReference>
<evidence type="ECO:0000313" key="13">
    <source>
        <dbReference type="EMBL" id="AWR94493.1"/>
    </source>
</evidence>
<dbReference type="InterPro" id="IPR006075">
    <property type="entry name" value="Asn/Gln-tRNA_Trfase_suB/E_cat"/>
</dbReference>
<dbReference type="Proteomes" id="UP000248044">
    <property type="component" value="Chromosome"/>
</dbReference>
<feature type="domain" description="Asn/Gln amidotransferase" evidence="12">
    <location>
        <begin position="323"/>
        <end position="469"/>
    </location>
</feature>
<dbReference type="PANTHER" id="PTHR11659:SF0">
    <property type="entry name" value="GLUTAMYL-TRNA(GLN) AMIDOTRANSFERASE SUBUNIT B, MITOCHONDRIAL"/>
    <property type="match status" value="1"/>
</dbReference>
<dbReference type="Gene3D" id="1.10.150.380">
    <property type="entry name" value="GatB domain, N-terminal subdomain"/>
    <property type="match status" value="1"/>
</dbReference>
<organism evidence="13 14">
    <name type="scientific">Acidianus brierleyi</name>
    <dbReference type="NCBI Taxonomy" id="41673"/>
    <lineage>
        <taxon>Archaea</taxon>
        <taxon>Thermoproteota</taxon>
        <taxon>Thermoprotei</taxon>
        <taxon>Sulfolobales</taxon>
        <taxon>Sulfolobaceae</taxon>
        <taxon>Acidianus</taxon>
    </lineage>
</organism>
<dbReference type="GO" id="GO:0006412">
    <property type="term" value="P:translation"/>
    <property type="evidence" value="ECO:0007669"/>
    <property type="project" value="UniProtKB-UniRule"/>
</dbReference>
<comment type="catalytic activity">
    <reaction evidence="10 11">
        <text>L-glutamyl-tRNA(Gln) + L-glutamine + ATP + H2O = L-glutaminyl-tRNA(Gln) + L-glutamate + ADP + phosphate + H(+)</text>
        <dbReference type="Rhea" id="RHEA:17521"/>
        <dbReference type="Rhea" id="RHEA-COMP:9681"/>
        <dbReference type="Rhea" id="RHEA-COMP:9684"/>
        <dbReference type="ChEBI" id="CHEBI:15377"/>
        <dbReference type="ChEBI" id="CHEBI:15378"/>
        <dbReference type="ChEBI" id="CHEBI:29985"/>
        <dbReference type="ChEBI" id="CHEBI:30616"/>
        <dbReference type="ChEBI" id="CHEBI:43474"/>
        <dbReference type="ChEBI" id="CHEBI:58359"/>
        <dbReference type="ChEBI" id="CHEBI:78520"/>
        <dbReference type="ChEBI" id="CHEBI:78521"/>
        <dbReference type="ChEBI" id="CHEBI:456216"/>
    </reaction>
</comment>
<dbReference type="SUPFAM" id="SSF55931">
    <property type="entry name" value="Glutamine synthetase/guanido kinase"/>
    <property type="match status" value="1"/>
</dbReference>
<evidence type="ECO:0000256" key="7">
    <source>
        <dbReference type="ARBA" id="ARBA00022917"/>
    </source>
</evidence>
<evidence type="ECO:0000256" key="10">
    <source>
        <dbReference type="ARBA" id="ARBA00047913"/>
    </source>
</evidence>
<evidence type="ECO:0000313" key="14">
    <source>
        <dbReference type="Proteomes" id="UP000248044"/>
    </source>
</evidence>
<dbReference type="GO" id="GO:0050567">
    <property type="term" value="F:glutaminyl-tRNA synthase (glutamine-hydrolyzing) activity"/>
    <property type="evidence" value="ECO:0007669"/>
    <property type="project" value="UniProtKB-UniRule"/>
</dbReference>
<dbReference type="RefSeq" id="WP_110270374.1">
    <property type="nucleotide sequence ID" value="NZ_CP029289.2"/>
</dbReference>
<evidence type="ECO:0000256" key="2">
    <source>
        <dbReference type="ARBA" id="ARBA00011123"/>
    </source>
</evidence>
<dbReference type="NCBIfam" id="NF004014">
    <property type="entry name" value="PRK05477.1-4"/>
    <property type="match status" value="1"/>
</dbReference>
<dbReference type="GeneID" id="36832029"/>
<dbReference type="InterPro" id="IPR017958">
    <property type="entry name" value="Gln-tRNA_amidoTrfase_suB_CS"/>
</dbReference>
<dbReference type="InterPro" id="IPR004413">
    <property type="entry name" value="GatB"/>
</dbReference>
<dbReference type="GO" id="GO:0016740">
    <property type="term" value="F:transferase activity"/>
    <property type="evidence" value="ECO:0007669"/>
    <property type="project" value="UniProtKB-KW"/>
</dbReference>
<dbReference type="NCBIfam" id="NF004012">
    <property type="entry name" value="PRK05477.1-2"/>
    <property type="match status" value="1"/>
</dbReference>
<dbReference type="InterPro" id="IPR042114">
    <property type="entry name" value="GatB_C_1"/>
</dbReference>
<keyword evidence="13" id="KW-0808">Transferase</keyword>
<comment type="catalytic activity">
    <reaction evidence="9 11">
        <text>L-aspartyl-tRNA(Asn) + L-glutamine + ATP + H2O = L-asparaginyl-tRNA(Asn) + L-glutamate + ADP + phosphate + 2 H(+)</text>
        <dbReference type="Rhea" id="RHEA:14513"/>
        <dbReference type="Rhea" id="RHEA-COMP:9674"/>
        <dbReference type="Rhea" id="RHEA-COMP:9677"/>
        <dbReference type="ChEBI" id="CHEBI:15377"/>
        <dbReference type="ChEBI" id="CHEBI:15378"/>
        <dbReference type="ChEBI" id="CHEBI:29985"/>
        <dbReference type="ChEBI" id="CHEBI:30616"/>
        <dbReference type="ChEBI" id="CHEBI:43474"/>
        <dbReference type="ChEBI" id="CHEBI:58359"/>
        <dbReference type="ChEBI" id="CHEBI:78515"/>
        <dbReference type="ChEBI" id="CHEBI:78516"/>
        <dbReference type="ChEBI" id="CHEBI:456216"/>
    </reaction>
</comment>
<keyword evidence="6 11" id="KW-0067">ATP-binding</keyword>
<protein>
    <recommendedName>
        <fullName evidence="3 11">Aspartyl/glutamyl-tRNA(Asn/Gln) amidotransferase subunit B</fullName>
        <shortName evidence="11">Asp/Glu-ADT subunit B</shortName>
        <ecNumber evidence="11">6.3.5.-</ecNumber>
    </recommendedName>
</protein>
<dbReference type="NCBIfam" id="TIGR00133">
    <property type="entry name" value="gatB"/>
    <property type="match status" value="1"/>
</dbReference>
<dbReference type="GO" id="GO:0050566">
    <property type="term" value="F:asparaginyl-tRNA synthase (glutamine-hydrolyzing) activity"/>
    <property type="evidence" value="ECO:0007669"/>
    <property type="project" value="RHEA"/>
</dbReference>
<comment type="similarity">
    <text evidence="1 11">Belongs to the GatB/GatE family. GatB subfamily.</text>
</comment>
<evidence type="ECO:0000256" key="4">
    <source>
        <dbReference type="ARBA" id="ARBA00022598"/>
    </source>
</evidence>
<accession>A0A2U9IEM0</accession>
<dbReference type="InterPro" id="IPR017959">
    <property type="entry name" value="Asn/Gln-tRNA_amidoTrfase_suB/E"/>
</dbReference>
<dbReference type="Pfam" id="PF02934">
    <property type="entry name" value="GatB_N"/>
    <property type="match status" value="1"/>
</dbReference>
<keyword evidence="4 11" id="KW-0436">Ligase</keyword>
<gene>
    <name evidence="11" type="primary">gatB</name>
    <name evidence="13" type="ORF">DFR85_07695</name>
</gene>
<evidence type="ECO:0000256" key="1">
    <source>
        <dbReference type="ARBA" id="ARBA00005306"/>
    </source>
</evidence>
<dbReference type="InterPro" id="IPR018027">
    <property type="entry name" value="Asn/Gln_amidotransferase"/>
</dbReference>
<evidence type="ECO:0000256" key="6">
    <source>
        <dbReference type="ARBA" id="ARBA00022840"/>
    </source>
</evidence>
<dbReference type="SMART" id="SM00845">
    <property type="entry name" value="GatB_Yqey"/>
    <property type="match status" value="1"/>
</dbReference>
<dbReference type="OrthoDB" id="52755at2157"/>
<dbReference type="HAMAP" id="MF_00121">
    <property type="entry name" value="GatB"/>
    <property type="match status" value="1"/>
</dbReference>